<dbReference type="CDD" id="cd00761">
    <property type="entry name" value="Glyco_tranf_GTA_type"/>
    <property type="match status" value="1"/>
</dbReference>
<dbReference type="SUPFAM" id="SSF53448">
    <property type="entry name" value="Nucleotide-diphospho-sugar transferases"/>
    <property type="match status" value="1"/>
</dbReference>
<proteinExistence type="predicted"/>
<evidence type="ECO:0000313" key="4">
    <source>
        <dbReference type="EMBL" id="TID44881.1"/>
    </source>
</evidence>
<sequence length="327" mass="37675">MSSQFTPYSNYKYQSMSETIAVCVCTCMRPQMLERCLLSLIQQECLDDWNLIFIVVDNESSPNNQSLVERFQSKTNFPVVYRHEARRGISTARNAALEEALSHKADWVCFFDDDQYADKQALKWAYSWMKEHDASVVSMNLTYVDQAYTPSLEPIRDEEKTRARALQTCGTGGVLFSASLIHPDGLALRFDESYALSGGGDAAFFFAAFKKGAKMIRSKKAVVFEEITGEHFKLRTLLFRTYCTKLQRLKMNIKYRRLAAVFAFVLSSILFPIAASIELFLLPLYRIYSKRFFHKRLASILRKYVRLVVLLTCPFAKPQMYKKIIGY</sequence>
<evidence type="ECO:0000313" key="6">
    <source>
        <dbReference type="Proteomes" id="UP000306421"/>
    </source>
</evidence>
<gene>
    <name evidence="3" type="ORF">DB745_08560</name>
    <name evidence="4" type="ORF">DIZ81_05145</name>
</gene>
<comment type="caution">
    <text evidence="4">The sequence shown here is derived from an EMBL/GenBank/DDBJ whole genome shotgun (WGS) entry which is preliminary data.</text>
</comment>
<organism evidence="4 6">
    <name type="scientific">Legionella taurinensis</name>
    <dbReference type="NCBI Taxonomy" id="70611"/>
    <lineage>
        <taxon>Bacteria</taxon>
        <taxon>Pseudomonadati</taxon>
        <taxon>Pseudomonadota</taxon>
        <taxon>Gammaproteobacteria</taxon>
        <taxon>Legionellales</taxon>
        <taxon>Legionellaceae</taxon>
        <taxon>Legionella</taxon>
    </lineage>
</organism>
<evidence type="ECO:0000313" key="5">
    <source>
        <dbReference type="Proteomes" id="UP000251035"/>
    </source>
</evidence>
<reference evidence="3 5" key="1">
    <citation type="submission" date="2018-04" db="EMBL/GenBank/DDBJ databases">
        <title>Whole genome sequence comparison of clinical and drinking water Legionella pneumophila isolates associated with the Flint Water Crisis.</title>
        <authorList>
            <person name="Garner E."/>
            <person name="Brown C."/>
            <person name="Schwake O."/>
            <person name="Coil D."/>
            <person name="Jospin G."/>
            <person name="Eisen J."/>
            <person name="Edwards M."/>
            <person name="Pruden A."/>
        </authorList>
    </citation>
    <scope>NUCLEOTIDE SEQUENCE [LARGE SCALE GENOMIC DNA]</scope>
    <source>
        <strain evidence="3 5">Genessee03</strain>
    </source>
</reference>
<keyword evidence="5" id="KW-1185">Reference proteome</keyword>
<dbReference type="EMBL" id="QFGG01000003">
    <property type="protein sequence ID" value="TID44881.1"/>
    <property type="molecule type" value="Genomic_DNA"/>
</dbReference>
<reference evidence="4 6" key="2">
    <citation type="submission" date="2018-04" db="EMBL/GenBank/DDBJ databases">
        <title>Whole genome sequence comparison of clinical and drinking water Legionella pneumophila isolates.</title>
        <authorList>
            <person name="Garner E."/>
        </authorList>
    </citation>
    <scope>NUCLEOTIDE SEQUENCE [LARGE SCALE GENOMIC DNA]</scope>
    <source>
        <strain evidence="4 6">WH02</strain>
    </source>
</reference>
<dbReference type="InterPro" id="IPR029044">
    <property type="entry name" value="Nucleotide-diphossugar_trans"/>
</dbReference>
<dbReference type="InterPro" id="IPR050834">
    <property type="entry name" value="Glycosyltransf_2"/>
</dbReference>
<accession>A0AB38N853</accession>
<keyword evidence="1" id="KW-1133">Transmembrane helix</keyword>
<protein>
    <submittedName>
        <fullName evidence="4">Glycosyltransferase family 2 protein</fullName>
    </submittedName>
</protein>
<keyword evidence="1" id="KW-0472">Membrane</keyword>
<dbReference type="EMBL" id="QCXM01000007">
    <property type="protein sequence ID" value="PUT47377.1"/>
    <property type="molecule type" value="Genomic_DNA"/>
</dbReference>
<feature type="domain" description="Glycosyltransferase 2-like" evidence="2">
    <location>
        <begin position="22"/>
        <end position="153"/>
    </location>
</feature>
<dbReference type="Gene3D" id="3.90.550.10">
    <property type="entry name" value="Spore Coat Polysaccharide Biosynthesis Protein SpsA, Chain A"/>
    <property type="match status" value="1"/>
</dbReference>
<evidence type="ECO:0000313" key="3">
    <source>
        <dbReference type="EMBL" id="PUT47377.1"/>
    </source>
</evidence>
<evidence type="ECO:0000256" key="1">
    <source>
        <dbReference type="SAM" id="Phobius"/>
    </source>
</evidence>
<dbReference type="Proteomes" id="UP000306421">
    <property type="component" value="Unassembled WGS sequence"/>
</dbReference>
<dbReference type="AlphaFoldDB" id="A0AB38N853"/>
<dbReference type="InterPro" id="IPR001173">
    <property type="entry name" value="Glyco_trans_2-like"/>
</dbReference>
<keyword evidence="1" id="KW-0812">Transmembrane</keyword>
<dbReference type="Pfam" id="PF00535">
    <property type="entry name" value="Glycos_transf_2"/>
    <property type="match status" value="1"/>
</dbReference>
<evidence type="ECO:0000259" key="2">
    <source>
        <dbReference type="Pfam" id="PF00535"/>
    </source>
</evidence>
<dbReference type="PANTHER" id="PTHR43685">
    <property type="entry name" value="GLYCOSYLTRANSFERASE"/>
    <property type="match status" value="1"/>
</dbReference>
<name>A0AB38N853_9GAMM</name>
<dbReference type="Proteomes" id="UP000251035">
    <property type="component" value="Unassembled WGS sequence"/>
</dbReference>
<dbReference type="PANTHER" id="PTHR43685:SF11">
    <property type="entry name" value="GLYCOSYLTRANSFERASE TAGX-RELATED"/>
    <property type="match status" value="1"/>
</dbReference>
<feature type="transmembrane region" description="Helical" evidence="1">
    <location>
        <begin position="258"/>
        <end position="285"/>
    </location>
</feature>